<dbReference type="Pfam" id="PF04865">
    <property type="entry name" value="Baseplate_J"/>
    <property type="match status" value="1"/>
</dbReference>
<keyword evidence="3" id="KW-1185">Reference proteome</keyword>
<dbReference type="Proteomes" id="UP000321922">
    <property type="component" value="Unassembled WGS sequence"/>
</dbReference>
<dbReference type="RefSeq" id="WP_039982958.1">
    <property type="nucleotide sequence ID" value="NZ_BAOJ01000150.1"/>
</dbReference>
<evidence type="ECO:0000313" key="2">
    <source>
        <dbReference type="EMBL" id="GEM77350.1"/>
    </source>
</evidence>
<name>A0A511QJ42_9VIBR</name>
<organism evidence="2 3">
    <name type="scientific">Vibrio sagamiensis NBRC 104589</name>
    <dbReference type="NCBI Taxonomy" id="1219064"/>
    <lineage>
        <taxon>Bacteria</taxon>
        <taxon>Pseudomonadati</taxon>
        <taxon>Pseudomonadota</taxon>
        <taxon>Gammaproteobacteria</taxon>
        <taxon>Vibrionales</taxon>
        <taxon>Vibrionaceae</taxon>
        <taxon>Vibrio</taxon>
    </lineage>
</organism>
<accession>A0A511QJ42</accession>
<reference evidence="2 3" key="1">
    <citation type="submission" date="2019-07" db="EMBL/GenBank/DDBJ databases">
        <title>Whole genome shotgun sequence of Vibrio sagamiensis NBRC 104589.</title>
        <authorList>
            <person name="Hosoyama A."/>
            <person name="Uohara A."/>
            <person name="Ohji S."/>
            <person name="Ichikawa N."/>
        </authorList>
    </citation>
    <scope>NUCLEOTIDE SEQUENCE [LARGE SCALE GENOMIC DNA]</scope>
    <source>
        <strain evidence="2 3">NBRC 104589</strain>
    </source>
</reference>
<feature type="domain" description="Baseplate protein J-like barrel" evidence="1">
    <location>
        <begin position="108"/>
        <end position="194"/>
    </location>
</feature>
<proteinExistence type="predicted"/>
<dbReference type="OrthoDB" id="6103450at2"/>
<protein>
    <recommendedName>
        <fullName evidence="1">Baseplate protein J-like barrel domain-containing protein</fullName>
    </recommendedName>
</protein>
<gene>
    <name evidence="2" type="ORF">VSA01S_34620</name>
</gene>
<comment type="caution">
    <text evidence="2">The sequence shown here is derived from an EMBL/GenBank/DDBJ whole genome shotgun (WGS) entry which is preliminary data.</text>
</comment>
<dbReference type="EMBL" id="BJXJ01000050">
    <property type="protein sequence ID" value="GEM77350.1"/>
    <property type="molecule type" value="Genomic_DNA"/>
</dbReference>
<sequence>MSVRPSVNFRQLLAQEGVPTTEEAMAIELQKHVVAAGSQVSNDSRMSPFWRLIKAVVIAPALWLIDTLLAGHVLPNTFAATGKGRYLDLKAWDVDLVRKAATKTRGAITFYKSTPDNPLVVPKGTVIETEQIEQKVYRLMVVEDALIPAGQAHGLVLCEAQEAGSGFNLPAGYFAIMPKGVSGITHAVNEADWITALGSDLESDEALSLRIRNQFSVVGRYHIDAIYRSMLASVAGVRSDQVYFLHDAPRGPGSANAYLLMDVGRTPSQLLRQLNHYVMGEGHHGHGDDLLCLALPETEHDIEVTVTAKPNTSLARQHKLHREVENMVRAAFRESDSYRQVTRTYPKSTFSFSKLTEEIHTELNADLLSLNFNCSDIVSALSIPRLASVEVIDGGA</sequence>
<dbReference type="InterPro" id="IPR006949">
    <property type="entry name" value="Barrel_Baseplate_J-like"/>
</dbReference>
<dbReference type="AlphaFoldDB" id="A0A511QJ42"/>
<evidence type="ECO:0000259" key="1">
    <source>
        <dbReference type="Pfam" id="PF04865"/>
    </source>
</evidence>
<evidence type="ECO:0000313" key="3">
    <source>
        <dbReference type="Proteomes" id="UP000321922"/>
    </source>
</evidence>